<feature type="compositionally biased region" description="Low complexity" evidence="6">
    <location>
        <begin position="668"/>
        <end position="679"/>
    </location>
</feature>
<feature type="transmembrane region" description="Helical" evidence="7">
    <location>
        <begin position="633"/>
        <end position="658"/>
    </location>
</feature>
<keyword evidence="3" id="KW-0564">Palmitate</keyword>
<sequence>MMKTYQLKFLAWVFSAFLPPDDPNSQNDEVEDYYALLDVSKNARADDIKKAYRKKSLLLHPDKLRQRGMKYEGQIITEDEARARFQQMKAAYDTLSDPKKRQLYDALGHKGLDFVQNPSHAWDPHVLLGNLAKSSLFDRTKLITLVLLFFGLVLLQPILLCAKVDQMLEQNGGSLENASWVALCVPFWLYALFFGVLLIIGKALFPLLQWIAFVAGVLFLAMKFDNVLPWKYSVVFIPFYFWIFFRAFEARKQKVKANADMEKMVTIEYLEKYVINEKKQDEEGNDIEAQQMHRTYNDLSTEEKDEINEQYIIVHVPPKASAPRETESEENDMEDELERIERSPEYQEAVARHEDADKTFTRIIVPEIPLLVLVIVQLDMGKNWNWGLTFLPLWIALFMQCCGGCYGFCCEASLAHIEVQEEMAEHFEKQKEAKGAQKGEDDEGNSNEKKESDEETGGEAPTKTDEAIADNVGSEGKAEIDTTVTAEPVAEAPDEAIEAEVSAMGVKAIREELESYGISTTVFVEKSEFVAALVKARKEGKTPIQKKSEDTVNEDDDIDIEEEFQMDEDAFHYYQQAEQEAENKATEAQSKAIASFCSIIFQTIIAVLFVVKLNRSYANEDEIVVDGGSSYSAFWILFPIFLIAGIIVCCFLCAICCARDFDKAMSDESGNGANENSNETTDGASPPAESVDTGVPITPMPPPTQAETAAIDESVDVVKNTSEITPEAAAPAQTENQTAEVATEEDSDDMNDLD</sequence>
<comment type="subcellular location">
    <subcellularLocation>
        <location evidence="1">Membrane</location>
        <topology evidence="1">Lipid-anchor</topology>
    </subcellularLocation>
</comment>
<dbReference type="GO" id="GO:0005737">
    <property type="term" value="C:cytoplasm"/>
    <property type="evidence" value="ECO:0007669"/>
    <property type="project" value="UniProtKB-ARBA"/>
</dbReference>
<dbReference type="SMART" id="SM00271">
    <property type="entry name" value="DnaJ"/>
    <property type="match status" value="1"/>
</dbReference>
<protein>
    <submittedName>
        <fullName evidence="9">DnaJ domain-containing protein</fullName>
    </submittedName>
</protein>
<feature type="compositionally biased region" description="Basic and acidic residues" evidence="6">
    <location>
        <begin position="427"/>
        <end position="439"/>
    </location>
</feature>
<dbReference type="AlphaFoldDB" id="A0AAD9DAU5"/>
<feature type="transmembrane region" description="Helical" evidence="7">
    <location>
        <begin position="180"/>
        <end position="200"/>
    </location>
</feature>
<gene>
    <name evidence="9" type="ORF">QTG54_008776</name>
</gene>
<evidence type="ECO:0000259" key="8">
    <source>
        <dbReference type="PROSITE" id="PS50076"/>
    </source>
</evidence>
<evidence type="ECO:0000256" key="7">
    <source>
        <dbReference type="SAM" id="Phobius"/>
    </source>
</evidence>
<dbReference type="Pfam" id="PF00226">
    <property type="entry name" value="DnaJ"/>
    <property type="match status" value="1"/>
</dbReference>
<evidence type="ECO:0000256" key="5">
    <source>
        <dbReference type="ARBA" id="ARBA00023288"/>
    </source>
</evidence>
<dbReference type="InterPro" id="IPR001623">
    <property type="entry name" value="DnaJ_domain"/>
</dbReference>
<evidence type="ECO:0000256" key="6">
    <source>
        <dbReference type="SAM" id="MobiDB-lite"/>
    </source>
</evidence>
<keyword evidence="5" id="KW-0449">Lipoprotein</keyword>
<dbReference type="Proteomes" id="UP001224775">
    <property type="component" value="Unassembled WGS sequence"/>
</dbReference>
<feature type="region of interest" description="Disordered" evidence="6">
    <location>
        <begin position="427"/>
        <end position="486"/>
    </location>
</feature>
<dbReference type="InterPro" id="IPR051434">
    <property type="entry name" value="DnaJ_C_subfamily_member5"/>
</dbReference>
<evidence type="ECO:0000256" key="4">
    <source>
        <dbReference type="ARBA" id="ARBA00023186"/>
    </source>
</evidence>
<evidence type="ECO:0000313" key="9">
    <source>
        <dbReference type="EMBL" id="KAK1740681.1"/>
    </source>
</evidence>
<reference evidence="9" key="1">
    <citation type="submission" date="2023-06" db="EMBL/GenBank/DDBJ databases">
        <title>Survivors Of The Sea: Transcriptome response of Skeletonema marinoi to long-term dormancy.</title>
        <authorList>
            <person name="Pinder M.I.M."/>
            <person name="Kourtchenko O."/>
            <person name="Robertson E.K."/>
            <person name="Larsson T."/>
            <person name="Maumus F."/>
            <person name="Osuna-Cruz C.M."/>
            <person name="Vancaester E."/>
            <person name="Stenow R."/>
            <person name="Vandepoele K."/>
            <person name="Ploug H."/>
            <person name="Bruchert V."/>
            <person name="Godhe A."/>
            <person name="Topel M."/>
        </authorList>
    </citation>
    <scope>NUCLEOTIDE SEQUENCE</scope>
    <source>
        <strain evidence="9">R05AC</strain>
    </source>
</reference>
<proteinExistence type="predicted"/>
<keyword evidence="7" id="KW-0812">Transmembrane</keyword>
<name>A0AAD9DAU5_9STRA</name>
<feature type="domain" description="J" evidence="8">
    <location>
        <begin position="32"/>
        <end position="108"/>
    </location>
</feature>
<dbReference type="PROSITE" id="PS50076">
    <property type="entry name" value="DNAJ_2"/>
    <property type="match status" value="1"/>
</dbReference>
<dbReference type="PANTHER" id="PTHR44027">
    <property type="entry name" value="DNAJ HOMOLOG SUBFAMILY C MEMBER 5 HOMOLOG"/>
    <property type="match status" value="1"/>
</dbReference>
<dbReference type="InterPro" id="IPR018253">
    <property type="entry name" value="DnaJ_domain_CS"/>
</dbReference>
<feature type="transmembrane region" description="Helical" evidence="7">
    <location>
        <begin position="142"/>
        <end position="160"/>
    </location>
</feature>
<dbReference type="PANTHER" id="PTHR44027:SF7">
    <property type="entry name" value="DNAJ HOMOLOG SUBFAMILY C MEMBER 5 HOMOLOG"/>
    <property type="match status" value="1"/>
</dbReference>
<dbReference type="PROSITE" id="PS00636">
    <property type="entry name" value="DNAJ_1"/>
    <property type="match status" value="1"/>
</dbReference>
<feature type="transmembrane region" description="Helical" evidence="7">
    <location>
        <begin position="207"/>
        <end position="224"/>
    </location>
</feature>
<keyword evidence="2 7" id="KW-0472">Membrane</keyword>
<dbReference type="GO" id="GO:0016020">
    <property type="term" value="C:membrane"/>
    <property type="evidence" value="ECO:0007669"/>
    <property type="project" value="UniProtKB-SubCell"/>
</dbReference>
<dbReference type="PRINTS" id="PR00625">
    <property type="entry name" value="JDOMAIN"/>
</dbReference>
<dbReference type="SUPFAM" id="SSF46565">
    <property type="entry name" value="Chaperone J-domain"/>
    <property type="match status" value="1"/>
</dbReference>
<dbReference type="CDD" id="cd06257">
    <property type="entry name" value="DnaJ"/>
    <property type="match status" value="1"/>
</dbReference>
<dbReference type="InterPro" id="IPR036869">
    <property type="entry name" value="J_dom_sf"/>
</dbReference>
<dbReference type="Gene3D" id="1.10.287.110">
    <property type="entry name" value="DnaJ domain"/>
    <property type="match status" value="1"/>
</dbReference>
<accession>A0AAD9DAU5</accession>
<feature type="transmembrane region" description="Helical" evidence="7">
    <location>
        <begin position="592"/>
        <end position="613"/>
    </location>
</feature>
<organism evidence="9 10">
    <name type="scientific">Skeletonema marinoi</name>
    <dbReference type="NCBI Taxonomy" id="267567"/>
    <lineage>
        <taxon>Eukaryota</taxon>
        <taxon>Sar</taxon>
        <taxon>Stramenopiles</taxon>
        <taxon>Ochrophyta</taxon>
        <taxon>Bacillariophyta</taxon>
        <taxon>Coscinodiscophyceae</taxon>
        <taxon>Thalassiosirophycidae</taxon>
        <taxon>Thalassiosirales</taxon>
        <taxon>Skeletonemataceae</taxon>
        <taxon>Skeletonema</taxon>
        <taxon>Skeletonema marinoi-dohrnii complex</taxon>
    </lineage>
</organism>
<evidence type="ECO:0000256" key="2">
    <source>
        <dbReference type="ARBA" id="ARBA00023136"/>
    </source>
</evidence>
<feature type="transmembrane region" description="Helical" evidence="7">
    <location>
        <begin position="230"/>
        <end position="248"/>
    </location>
</feature>
<keyword evidence="7" id="KW-1133">Transmembrane helix</keyword>
<evidence type="ECO:0000256" key="3">
    <source>
        <dbReference type="ARBA" id="ARBA00023139"/>
    </source>
</evidence>
<keyword evidence="10" id="KW-1185">Reference proteome</keyword>
<dbReference type="EMBL" id="JATAAI010000015">
    <property type="protein sequence ID" value="KAK1740681.1"/>
    <property type="molecule type" value="Genomic_DNA"/>
</dbReference>
<feature type="compositionally biased region" description="Acidic residues" evidence="6">
    <location>
        <begin position="742"/>
        <end position="754"/>
    </location>
</feature>
<feature type="region of interest" description="Disordered" evidence="6">
    <location>
        <begin position="667"/>
        <end position="754"/>
    </location>
</feature>
<keyword evidence="4" id="KW-0143">Chaperone</keyword>
<comment type="caution">
    <text evidence="9">The sequence shown here is derived from an EMBL/GenBank/DDBJ whole genome shotgun (WGS) entry which is preliminary data.</text>
</comment>
<evidence type="ECO:0000313" key="10">
    <source>
        <dbReference type="Proteomes" id="UP001224775"/>
    </source>
</evidence>
<evidence type="ECO:0000256" key="1">
    <source>
        <dbReference type="ARBA" id="ARBA00004635"/>
    </source>
</evidence>